<dbReference type="InterPro" id="IPR039421">
    <property type="entry name" value="Type_1_exporter"/>
</dbReference>
<dbReference type="Proteomes" id="UP000748308">
    <property type="component" value="Unassembled WGS sequence"/>
</dbReference>
<comment type="caution">
    <text evidence="2">The sequence shown here is derived from an EMBL/GenBank/DDBJ whole genome shotgun (WGS) entry which is preliminary data.</text>
</comment>
<dbReference type="GO" id="GO:0016887">
    <property type="term" value="F:ATP hydrolysis activity"/>
    <property type="evidence" value="ECO:0007669"/>
    <property type="project" value="InterPro"/>
</dbReference>
<dbReference type="SUPFAM" id="SSF52540">
    <property type="entry name" value="P-loop containing nucleoside triphosphate hydrolases"/>
    <property type="match status" value="1"/>
</dbReference>
<gene>
    <name evidence="2" type="ORF">FJY75_11420</name>
</gene>
<name>A0A938BRL4_UNCEI</name>
<dbReference type="AlphaFoldDB" id="A0A938BRL4"/>
<keyword evidence="2" id="KW-0547">Nucleotide-binding</keyword>
<sequence>GERGVTLSGGQRQRASLARALLLEPDLLLLDDTLSSVDAGTEAAIVRELLPFMAERTTIIVSHRISAVQAADHILVLDDGRVVEEGHHSALAAGGGLYARLHERQRLAAEIEGAG</sequence>
<accession>A0A938BRL4</accession>
<feature type="non-terminal residue" evidence="2">
    <location>
        <position position="1"/>
    </location>
</feature>
<dbReference type="Pfam" id="PF00005">
    <property type="entry name" value="ABC_tran"/>
    <property type="match status" value="1"/>
</dbReference>
<reference evidence="2" key="1">
    <citation type="submission" date="2019-03" db="EMBL/GenBank/DDBJ databases">
        <title>Lake Tanganyika Metagenome-Assembled Genomes (MAGs).</title>
        <authorList>
            <person name="Tran P."/>
        </authorList>
    </citation>
    <scope>NUCLEOTIDE SEQUENCE</scope>
    <source>
        <strain evidence="2">M_DeepCast_400m_m2_100</strain>
    </source>
</reference>
<evidence type="ECO:0000313" key="3">
    <source>
        <dbReference type="Proteomes" id="UP000748308"/>
    </source>
</evidence>
<organism evidence="2 3">
    <name type="scientific">Eiseniibacteriota bacterium</name>
    <dbReference type="NCBI Taxonomy" id="2212470"/>
    <lineage>
        <taxon>Bacteria</taxon>
        <taxon>Candidatus Eiseniibacteriota</taxon>
    </lineage>
</organism>
<evidence type="ECO:0000259" key="1">
    <source>
        <dbReference type="Pfam" id="PF00005"/>
    </source>
</evidence>
<protein>
    <submittedName>
        <fullName evidence="2">ABC transporter ATP-binding protein</fullName>
    </submittedName>
</protein>
<proteinExistence type="predicted"/>
<dbReference type="InterPro" id="IPR027417">
    <property type="entry name" value="P-loop_NTPase"/>
</dbReference>
<dbReference type="EMBL" id="VGIY01000362">
    <property type="protein sequence ID" value="MBM3318450.1"/>
    <property type="molecule type" value="Genomic_DNA"/>
</dbReference>
<evidence type="ECO:0000313" key="2">
    <source>
        <dbReference type="EMBL" id="MBM3318450.1"/>
    </source>
</evidence>
<dbReference type="GO" id="GO:0015421">
    <property type="term" value="F:ABC-type oligopeptide transporter activity"/>
    <property type="evidence" value="ECO:0007669"/>
    <property type="project" value="TreeGrafter"/>
</dbReference>
<dbReference type="PANTHER" id="PTHR43394:SF1">
    <property type="entry name" value="ATP-BINDING CASSETTE SUB-FAMILY B MEMBER 10, MITOCHONDRIAL"/>
    <property type="match status" value="1"/>
</dbReference>
<feature type="domain" description="ABC transporter" evidence="1">
    <location>
        <begin position="5"/>
        <end position="34"/>
    </location>
</feature>
<keyword evidence="2" id="KW-0067">ATP-binding</keyword>
<dbReference type="Gene3D" id="3.40.50.300">
    <property type="entry name" value="P-loop containing nucleotide triphosphate hydrolases"/>
    <property type="match status" value="1"/>
</dbReference>
<dbReference type="PANTHER" id="PTHR43394">
    <property type="entry name" value="ATP-DEPENDENT PERMEASE MDL1, MITOCHONDRIAL"/>
    <property type="match status" value="1"/>
</dbReference>
<dbReference type="GO" id="GO:0005524">
    <property type="term" value="F:ATP binding"/>
    <property type="evidence" value="ECO:0007669"/>
    <property type="project" value="UniProtKB-KW"/>
</dbReference>
<dbReference type="InterPro" id="IPR003439">
    <property type="entry name" value="ABC_transporter-like_ATP-bd"/>
</dbReference>